<sequence length="199" mass="22557">MRAVYERIQERSLLGGREELPVSNGEGRGMRRRLSSFSERIPPLPSSSDAAAAFRRTMSMPAVERLRGWSLRGWWDWGRRWILSRRAHFAGDLETNEAALGGGAGTWGRLLYRLRRCFRRPPVGRVSATIPSATHRTSTTASGLKTENPPTASSSSSDLLLRRSWRRRRRRSGSAYVKICHQYESASDCTWICFLSNEA</sequence>
<keyword evidence="3" id="KW-1185">Reference proteome</keyword>
<feature type="compositionally biased region" description="Polar residues" evidence="1">
    <location>
        <begin position="129"/>
        <end position="152"/>
    </location>
</feature>
<dbReference type="EMBL" id="LR743603">
    <property type="protein sequence ID" value="CAA2633186.1"/>
    <property type="molecule type" value="Genomic_DNA"/>
</dbReference>
<dbReference type="PANTHER" id="PTHR35714:SF1">
    <property type="entry name" value="OS02G0715300 PROTEIN"/>
    <property type="match status" value="1"/>
</dbReference>
<feature type="region of interest" description="Disordered" evidence="1">
    <location>
        <begin position="128"/>
        <end position="159"/>
    </location>
</feature>
<evidence type="ECO:0000313" key="2">
    <source>
        <dbReference type="EMBL" id="CAA2633186.1"/>
    </source>
</evidence>
<dbReference type="PANTHER" id="PTHR35714">
    <property type="entry name" value="OS02G0715300 PROTEIN"/>
    <property type="match status" value="1"/>
</dbReference>
<accession>A0A7I8JQ55</accession>
<name>A0A7I8JQ55_SPIIN</name>
<proteinExistence type="predicted"/>
<evidence type="ECO:0000313" key="3">
    <source>
        <dbReference type="Proteomes" id="UP001189122"/>
    </source>
</evidence>
<gene>
    <name evidence="2" type="ORF">SI7747_16018720</name>
</gene>
<dbReference type="Proteomes" id="UP001189122">
    <property type="component" value="Unassembled WGS sequence"/>
</dbReference>
<reference evidence="2 3" key="1">
    <citation type="submission" date="2019-12" db="EMBL/GenBank/DDBJ databases">
        <authorList>
            <person name="Scholz U."/>
            <person name="Mascher M."/>
            <person name="Fiebig A."/>
        </authorList>
    </citation>
    <scope>NUCLEOTIDE SEQUENCE</scope>
</reference>
<evidence type="ECO:0000256" key="1">
    <source>
        <dbReference type="SAM" id="MobiDB-lite"/>
    </source>
</evidence>
<protein>
    <submittedName>
        <fullName evidence="2">Uncharacterized protein</fullName>
    </submittedName>
</protein>
<dbReference type="AlphaFoldDB" id="A0A7I8JQ55"/>
<dbReference type="EMBL" id="CACRZD030000016">
    <property type="protein sequence ID" value="CAA6672309.1"/>
    <property type="molecule type" value="Genomic_DNA"/>
</dbReference>
<organism evidence="2">
    <name type="scientific">Spirodela intermedia</name>
    <name type="common">Intermediate duckweed</name>
    <dbReference type="NCBI Taxonomy" id="51605"/>
    <lineage>
        <taxon>Eukaryota</taxon>
        <taxon>Viridiplantae</taxon>
        <taxon>Streptophyta</taxon>
        <taxon>Embryophyta</taxon>
        <taxon>Tracheophyta</taxon>
        <taxon>Spermatophyta</taxon>
        <taxon>Magnoliopsida</taxon>
        <taxon>Liliopsida</taxon>
        <taxon>Araceae</taxon>
        <taxon>Lemnoideae</taxon>
        <taxon>Spirodela</taxon>
    </lineage>
</organism>